<feature type="non-terminal residue" evidence="1">
    <location>
        <position position="1"/>
    </location>
</feature>
<sequence>WELLNQIITLLKPFNDTTTYFSRSNYDTLSIIYPLILALKFIFTSTKVEYNNSNNEQ</sequence>
<dbReference type="EMBL" id="CAJVPY010039196">
    <property type="protein sequence ID" value="CAG8804638.1"/>
    <property type="molecule type" value="Genomic_DNA"/>
</dbReference>
<accession>A0A9N9JZC7</accession>
<evidence type="ECO:0000313" key="2">
    <source>
        <dbReference type="Proteomes" id="UP000789405"/>
    </source>
</evidence>
<proteinExistence type="predicted"/>
<organism evidence="1 2">
    <name type="scientific">Dentiscutata erythropus</name>
    <dbReference type="NCBI Taxonomy" id="1348616"/>
    <lineage>
        <taxon>Eukaryota</taxon>
        <taxon>Fungi</taxon>
        <taxon>Fungi incertae sedis</taxon>
        <taxon>Mucoromycota</taxon>
        <taxon>Glomeromycotina</taxon>
        <taxon>Glomeromycetes</taxon>
        <taxon>Diversisporales</taxon>
        <taxon>Gigasporaceae</taxon>
        <taxon>Dentiscutata</taxon>
    </lineage>
</organism>
<feature type="non-terminal residue" evidence="1">
    <location>
        <position position="57"/>
    </location>
</feature>
<dbReference type="Proteomes" id="UP000789405">
    <property type="component" value="Unassembled WGS sequence"/>
</dbReference>
<keyword evidence="2" id="KW-1185">Reference proteome</keyword>
<gene>
    <name evidence="1" type="ORF">DERYTH_LOCUS24142</name>
</gene>
<reference evidence="1" key="1">
    <citation type="submission" date="2021-06" db="EMBL/GenBank/DDBJ databases">
        <authorList>
            <person name="Kallberg Y."/>
            <person name="Tangrot J."/>
            <person name="Rosling A."/>
        </authorList>
    </citation>
    <scope>NUCLEOTIDE SEQUENCE</scope>
    <source>
        <strain evidence="1">MA453B</strain>
    </source>
</reference>
<comment type="caution">
    <text evidence="1">The sequence shown here is derived from an EMBL/GenBank/DDBJ whole genome shotgun (WGS) entry which is preliminary data.</text>
</comment>
<dbReference type="OrthoDB" id="2438421at2759"/>
<dbReference type="AlphaFoldDB" id="A0A9N9JZC7"/>
<protein>
    <submittedName>
        <fullName evidence="1">2827_t:CDS:1</fullName>
    </submittedName>
</protein>
<name>A0A9N9JZC7_9GLOM</name>
<evidence type="ECO:0000313" key="1">
    <source>
        <dbReference type="EMBL" id="CAG8804638.1"/>
    </source>
</evidence>